<dbReference type="EMBL" id="CP001931">
    <property type="protein sequence ID" value="ADC88641.1"/>
    <property type="molecule type" value="Genomic_DNA"/>
</dbReference>
<sequence length="268" mass="31034">MVEIKKKLLNRFLRSIGDEVLEVPEESRISGKEGQIRLFLIDPPEYVLVLKRDLDLNIIVPLTPYFELLPEEAPILVLEGPAPDHPFFRGDKARLVLKPLPFWVHVHEKILTRYSTLINMHIVNEEVVGEIKEYIKLDIKSIKDKYVRKFVEKNLERWQDINWSSILYNVIKGEEEEEISEIVVQAPEVFKEGSYALAADISALRGDNWLGVKEENKLVIYPARKSAKIKVVYKDTIIYEGPFISKIVVEGIKDVPKDIEEGLHVEFF</sequence>
<protein>
    <submittedName>
        <fullName evidence="1">Uncharacterized protein</fullName>
    </submittedName>
</protein>
<dbReference type="STRING" id="638303.Thal_0003"/>
<accession>D3SNA4</accession>
<name>D3SNA4_THEAH</name>
<proteinExistence type="predicted"/>
<dbReference type="KEGG" id="tal:Thal_0003"/>
<keyword evidence="2" id="KW-1185">Reference proteome</keyword>
<evidence type="ECO:0000313" key="2">
    <source>
        <dbReference type="Proteomes" id="UP000002043"/>
    </source>
</evidence>
<organism evidence="1 2">
    <name type="scientific">Thermocrinis albus (strain DSM 14484 / JCM 11386 / HI 11/12)</name>
    <dbReference type="NCBI Taxonomy" id="638303"/>
    <lineage>
        <taxon>Bacteria</taxon>
        <taxon>Pseudomonadati</taxon>
        <taxon>Aquificota</taxon>
        <taxon>Aquificia</taxon>
        <taxon>Aquificales</taxon>
        <taxon>Aquificaceae</taxon>
        <taxon>Thermocrinis</taxon>
    </lineage>
</organism>
<dbReference type="OrthoDB" id="13562at2"/>
<dbReference type="Proteomes" id="UP000002043">
    <property type="component" value="Chromosome"/>
</dbReference>
<dbReference type="eggNOG" id="ENOG50347DG">
    <property type="taxonomic scope" value="Bacteria"/>
</dbReference>
<dbReference type="RefSeq" id="WP_012991048.1">
    <property type="nucleotide sequence ID" value="NC_013894.1"/>
</dbReference>
<evidence type="ECO:0000313" key="1">
    <source>
        <dbReference type="EMBL" id="ADC88641.1"/>
    </source>
</evidence>
<dbReference type="AlphaFoldDB" id="D3SNA4"/>
<gene>
    <name evidence="1" type="ordered locus">Thal_0003</name>
</gene>
<dbReference type="HOGENOM" id="CLU_1041823_0_0_0"/>
<reference evidence="2" key="1">
    <citation type="journal article" date="2010" name="Stand. Genomic Sci.">
        <title>Complete genome sequence of Thermocrinis albus type strain (HI 11/12T).</title>
        <authorList>
            <person name="Wirth R."/>
            <person name="Sikorski J."/>
            <person name="Brambilla E."/>
            <person name="Misra M."/>
            <person name="Lapidus A."/>
            <person name="Copeland A."/>
            <person name="Nolan M."/>
            <person name="Lucas S."/>
            <person name="Chen F."/>
            <person name="Tice H."/>
            <person name="Cheng J.F."/>
            <person name="Han C."/>
            <person name="Detter J.C."/>
            <person name="Tapia R."/>
            <person name="Bruce D."/>
            <person name="Goodwin L."/>
            <person name="Pitluck S."/>
            <person name="Pati A."/>
            <person name="Anderson I."/>
            <person name="Ivanova N."/>
            <person name="Mavromatis K."/>
            <person name="Mikhailova N."/>
            <person name="Chen A."/>
            <person name="Palaniappan K."/>
            <person name="Bilek Y."/>
            <person name="Hader T."/>
            <person name="Land M."/>
            <person name="Hauser L."/>
            <person name="Chang Y.J."/>
            <person name="Jeffries C.D."/>
            <person name="Tindall B.J."/>
            <person name="Rohde M."/>
            <person name="Goker M."/>
            <person name="Bristow J."/>
            <person name="Eisen J.A."/>
            <person name="Markowitz V."/>
            <person name="Hugenholtz P."/>
            <person name="Kyrpides N.C."/>
            <person name="Klenk H.P."/>
        </authorList>
    </citation>
    <scope>NUCLEOTIDE SEQUENCE [LARGE SCALE GENOMIC DNA]</scope>
    <source>
        <strain evidence="2">DSM 14484 / JCM 11386 / HI 11/12</strain>
    </source>
</reference>